<name>C7M0S1_ACIFD</name>
<feature type="binding site" evidence="9">
    <location>
        <position position="89"/>
    </location>
    <ligand>
        <name>substrate</name>
    </ligand>
</feature>
<dbReference type="UniPathway" id="UPA00068">
    <property type="reaction ID" value="UER00107"/>
</dbReference>
<keyword evidence="7 9" id="KW-0067">ATP-binding</keyword>
<feature type="domain" description="Aspartate/glutamate/uridylate kinase" evidence="10">
    <location>
        <begin position="27"/>
        <end position="264"/>
    </location>
</feature>
<dbReference type="InterPro" id="IPR037528">
    <property type="entry name" value="ArgB"/>
</dbReference>
<comment type="catalytic activity">
    <reaction evidence="8 9">
        <text>N-acetyl-L-glutamate + ATP = N-acetyl-L-glutamyl 5-phosphate + ADP</text>
        <dbReference type="Rhea" id="RHEA:14629"/>
        <dbReference type="ChEBI" id="CHEBI:30616"/>
        <dbReference type="ChEBI" id="CHEBI:44337"/>
        <dbReference type="ChEBI" id="CHEBI:57936"/>
        <dbReference type="ChEBI" id="CHEBI:456216"/>
        <dbReference type="EC" id="2.7.2.8"/>
    </reaction>
</comment>
<evidence type="ECO:0000256" key="5">
    <source>
        <dbReference type="ARBA" id="ARBA00022741"/>
    </source>
</evidence>
<dbReference type="GO" id="GO:0005524">
    <property type="term" value="F:ATP binding"/>
    <property type="evidence" value="ECO:0007669"/>
    <property type="project" value="UniProtKB-UniRule"/>
</dbReference>
<comment type="similarity">
    <text evidence="9">Belongs to the acetylglutamate kinase family. ArgB subfamily.</text>
</comment>
<evidence type="ECO:0000256" key="6">
    <source>
        <dbReference type="ARBA" id="ARBA00022777"/>
    </source>
</evidence>
<evidence type="ECO:0000256" key="4">
    <source>
        <dbReference type="ARBA" id="ARBA00022679"/>
    </source>
</evidence>
<feature type="site" description="Transition state stabilizer" evidence="9">
    <location>
        <position position="246"/>
    </location>
</feature>
<dbReference type="AlphaFoldDB" id="C7M0S1"/>
<comment type="function">
    <text evidence="9">Catalyzes the ATP-dependent phosphorylation of N-acetyl-L-glutamate.</text>
</comment>
<keyword evidence="6 9" id="KW-0418">Kinase</keyword>
<dbReference type="SUPFAM" id="SSF53633">
    <property type="entry name" value="Carbamate kinase-like"/>
    <property type="match status" value="1"/>
</dbReference>
<feature type="binding site" evidence="9">
    <location>
        <begin position="67"/>
        <end position="68"/>
    </location>
    <ligand>
        <name>substrate</name>
    </ligand>
</feature>
<dbReference type="HOGENOM" id="CLU_053680_0_0_11"/>
<evidence type="ECO:0000256" key="1">
    <source>
        <dbReference type="ARBA" id="ARBA00004828"/>
    </source>
</evidence>
<evidence type="ECO:0000256" key="3">
    <source>
        <dbReference type="ARBA" id="ARBA00022605"/>
    </source>
</evidence>
<dbReference type="GO" id="GO:0003991">
    <property type="term" value="F:acetylglutamate kinase activity"/>
    <property type="evidence" value="ECO:0007669"/>
    <property type="project" value="UniProtKB-UniRule"/>
</dbReference>
<dbReference type="Pfam" id="PF00696">
    <property type="entry name" value="AA_kinase"/>
    <property type="match status" value="1"/>
</dbReference>
<dbReference type="EC" id="2.7.2.8" evidence="9"/>
<dbReference type="InterPro" id="IPR036393">
    <property type="entry name" value="AceGlu_kinase-like_sf"/>
</dbReference>
<proteinExistence type="inferred from homology"/>
<dbReference type="eggNOG" id="COG0548">
    <property type="taxonomic scope" value="Bacteria"/>
</dbReference>
<feature type="site" description="Transition state stabilizer" evidence="9">
    <location>
        <position position="31"/>
    </location>
</feature>
<comment type="subcellular location">
    <subcellularLocation>
        <location evidence="9">Cytoplasm</location>
    </subcellularLocation>
</comment>
<sequence length="291" mass="30163">MIDLDPRLRAPILVEALPYIQRFAGHTVVIKYGGNVLGDEAGSLASLATDLVLLAHVGIHPVLVHGGGPQIDDLARRLKVSSERRGGLRVTDDAMLEVVRLGLLGAVNPTIVRAVNQVSGAPRGVGLSGVDGGLARARVVDPSLGRVGEVVEVRADLVEALVAHGMIPIVASLAADDEGRELNVNADQFAAALAPALSATKLVFLSNVPGLLADPDDPASVVSELTLGELEDWLSSGSVRGGMVPKLAAARAALEAGVDEVHFVDGRERHALLVELLSDAGVGTMIRRSAS</sequence>
<comment type="pathway">
    <text evidence="1 9">Amino-acid biosynthesis; L-arginine biosynthesis; N(2)-acetyl-L-ornithine from L-glutamate: step 2/4.</text>
</comment>
<gene>
    <name evidence="9" type="primary">argB</name>
    <name evidence="11" type="ordered locus">Afer_1663</name>
</gene>
<keyword evidence="4 9" id="KW-0808">Transferase</keyword>
<evidence type="ECO:0000256" key="2">
    <source>
        <dbReference type="ARBA" id="ARBA00022571"/>
    </source>
</evidence>
<feature type="binding site" evidence="9">
    <location>
        <position position="183"/>
    </location>
    <ligand>
        <name>substrate</name>
    </ligand>
</feature>
<accession>C7M0S1</accession>
<keyword evidence="5 9" id="KW-0547">Nucleotide-binding</keyword>
<dbReference type="STRING" id="525909.Afer_1663"/>
<dbReference type="InterPro" id="IPR001048">
    <property type="entry name" value="Asp/Glu/Uridylate_kinase"/>
</dbReference>
<dbReference type="NCBIfam" id="TIGR00761">
    <property type="entry name" value="argB"/>
    <property type="match status" value="1"/>
</dbReference>
<keyword evidence="9" id="KW-0963">Cytoplasm</keyword>
<dbReference type="PIRSF" id="PIRSF000728">
    <property type="entry name" value="NAGK"/>
    <property type="match status" value="1"/>
</dbReference>
<dbReference type="HAMAP" id="MF_00082">
    <property type="entry name" value="ArgB"/>
    <property type="match status" value="1"/>
</dbReference>
<dbReference type="KEGG" id="afo:Afer_1663"/>
<keyword evidence="2 9" id="KW-0055">Arginine biosynthesis</keyword>
<protein>
    <recommendedName>
        <fullName evidence="9">Acetylglutamate kinase</fullName>
        <ecNumber evidence="9">2.7.2.8</ecNumber>
    </recommendedName>
    <alternativeName>
        <fullName evidence="9">N-acetyl-L-glutamate 5-phosphotransferase</fullName>
    </alternativeName>
    <alternativeName>
        <fullName evidence="9">NAG kinase</fullName>
        <shortName evidence="9">NAGK</shortName>
    </alternativeName>
</protein>
<evidence type="ECO:0000313" key="12">
    <source>
        <dbReference type="Proteomes" id="UP000000771"/>
    </source>
</evidence>
<evidence type="ECO:0000256" key="9">
    <source>
        <dbReference type="HAMAP-Rule" id="MF_00082"/>
    </source>
</evidence>
<keyword evidence="12" id="KW-1185">Reference proteome</keyword>
<evidence type="ECO:0000256" key="8">
    <source>
        <dbReference type="ARBA" id="ARBA00048141"/>
    </source>
</evidence>
<dbReference type="PRINTS" id="PR00474">
    <property type="entry name" value="GLU5KINASE"/>
</dbReference>
<dbReference type="PANTHER" id="PTHR23342:SF0">
    <property type="entry name" value="N-ACETYLGLUTAMATE SYNTHASE, MITOCHONDRIAL"/>
    <property type="match status" value="1"/>
</dbReference>
<dbReference type="FunFam" id="3.40.1160.10:FF:000004">
    <property type="entry name" value="Acetylglutamate kinase"/>
    <property type="match status" value="1"/>
</dbReference>
<dbReference type="PANTHER" id="PTHR23342">
    <property type="entry name" value="N-ACETYLGLUTAMATE SYNTHASE"/>
    <property type="match status" value="1"/>
</dbReference>
<dbReference type="GO" id="GO:0005737">
    <property type="term" value="C:cytoplasm"/>
    <property type="evidence" value="ECO:0007669"/>
    <property type="project" value="UniProtKB-SubCell"/>
</dbReference>
<organism evidence="11 12">
    <name type="scientific">Acidimicrobium ferrooxidans (strain DSM 10331 / JCM 15462 / NBRC 103882 / ICP)</name>
    <dbReference type="NCBI Taxonomy" id="525909"/>
    <lineage>
        <taxon>Bacteria</taxon>
        <taxon>Bacillati</taxon>
        <taxon>Actinomycetota</taxon>
        <taxon>Acidimicrobiia</taxon>
        <taxon>Acidimicrobiales</taxon>
        <taxon>Acidimicrobiaceae</taxon>
        <taxon>Acidimicrobium</taxon>
    </lineage>
</organism>
<dbReference type="RefSeq" id="WP_015799058.1">
    <property type="nucleotide sequence ID" value="NC_013124.1"/>
</dbReference>
<dbReference type="Proteomes" id="UP000000771">
    <property type="component" value="Chromosome"/>
</dbReference>
<dbReference type="GO" id="GO:0042450">
    <property type="term" value="P:L-arginine biosynthetic process via ornithine"/>
    <property type="evidence" value="ECO:0007669"/>
    <property type="project" value="UniProtKB-UniRule"/>
</dbReference>
<keyword evidence="3 9" id="KW-0028">Amino-acid biosynthesis</keyword>
<evidence type="ECO:0000256" key="7">
    <source>
        <dbReference type="ARBA" id="ARBA00022840"/>
    </source>
</evidence>
<dbReference type="InterPro" id="IPR004662">
    <property type="entry name" value="AcgluKinase_fam"/>
</dbReference>
<dbReference type="InterPro" id="IPR001057">
    <property type="entry name" value="Glu/AcGlu_kinase"/>
</dbReference>
<dbReference type="Gene3D" id="3.40.1160.10">
    <property type="entry name" value="Acetylglutamate kinase-like"/>
    <property type="match status" value="1"/>
</dbReference>
<reference evidence="11 12" key="1">
    <citation type="journal article" date="2009" name="Stand. Genomic Sci.">
        <title>Complete genome sequence of Acidimicrobium ferrooxidans type strain (ICP).</title>
        <authorList>
            <person name="Clum A."/>
            <person name="Nolan M."/>
            <person name="Lang E."/>
            <person name="Glavina Del Rio T."/>
            <person name="Tice H."/>
            <person name="Copeland A."/>
            <person name="Cheng J.F."/>
            <person name="Lucas S."/>
            <person name="Chen F."/>
            <person name="Bruce D."/>
            <person name="Goodwin L."/>
            <person name="Pitluck S."/>
            <person name="Ivanova N."/>
            <person name="Mavrommatis K."/>
            <person name="Mikhailova N."/>
            <person name="Pati A."/>
            <person name="Chen A."/>
            <person name="Palaniappan K."/>
            <person name="Goker M."/>
            <person name="Spring S."/>
            <person name="Land M."/>
            <person name="Hauser L."/>
            <person name="Chang Y.J."/>
            <person name="Jeffries C.C."/>
            <person name="Chain P."/>
            <person name="Bristow J."/>
            <person name="Eisen J.A."/>
            <person name="Markowitz V."/>
            <person name="Hugenholtz P."/>
            <person name="Kyrpides N.C."/>
            <person name="Klenk H.P."/>
            <person name="Lapidus A."/>
        </authorList>
    </citation>
    <scope>NUCLEOTIDE SEQUENCE [LARGE SCALE GENOMIC DNA]</scope>
    <source>
        <strain evidence="12">DSM 10331 / JCM 15462 / NBRC 103882 / ICP</strain>
    </source>
</reference>
<evidence type="ECO:0000259" key="10">
    <source>
        <dbReference type="Pfam" id="PF00696"/>
    </source>
</evidence>
<dbReference type="EMBL" id="CP001631">
    <property type="protein sequence ID" value="ACU54579.1"/>
    <property type="molecule type" value="Genomic_DNA"/>
</dbReference>
<evidence type="ECO:0000313" key="11">
    <source>
        <dbReference type="EMBL" id="ACU54579.1"/>
    </source>
</evidence>